<dbReference type="EMBL" id="CM017328">
    <property type="protein sequence ID" value="KAE8126125.1"/>
    <property type="molecule type" value="Genomic_DNA"/>
</dbReference>
<protein>
    <recommendedName>
        <fullName evidence="1">Tetrapyrrole biosynthesis uroporphyrinogen III synthase domain-containing protein</fullName>
    </recommendedName>
</protein>
<dbReference type="CDD" id="cd06578">
    <property type="entry name" value="HemD"/>
    <property type="match status" value="1"/>
</dbReference>
<name>A0A5N6RUT9_9ROSI</name>
<proteinExistence type="predicted"/>
<dbReference type="UniPathway" id="UPA00251">
    <property type="reaction ID" value="UER00320"/>
</dbReference>
<evidence type="ECO:0000313" key="3">
    <source>
        <dbReference type="Proteomes" id="UP000327013"/>
    </source>
</evidence>
<dbReference type="PANTHER" id="PTHR38020:SF1">
    <property type="entry name" value="UROPORPHYRINOGEN-III SYNTHASE"/>
    <property type="match status" value="1"/>
</dbReference>
<dbReference type="SUPFAM" id="SSF69618">
    <property type="entry name" value="HemD-like"/>
    <property type="match status" value="1"/>
</dbReference>
<gene>
    <name evidence="2" type="ORF">FH972_020870</name>
</gene>
<dbReference type="PANTHER" id="PTHR38020">
    <property type="entry name" value="UROPORPHYRINOGEN-III SYNTHASE"/>
    <property type="match status" value="1"/>
</dbReference>
<dbReference type="InterPro" id="IPR003754">
    <property type="entry name" value="4pyrrol_synth_uPrphyn_synth"/>
</dbReference>
<dbReference type="Pfam" id="PF02602">
    <property type="entry name" value="HEM4"/>
    <property type="match status" value="1"/>
</dbReference>
<accession>A0A5N6RUT9</accession>
<evidence type="ECO:0000313" key="2">
    <source>
        <dbReference type="EMBL" id="KAE8126125.1"/>
    </source>
</evidence>
<dbReference type="GO" id="GO:0004852">
    <property type="term" value="F:uroporphyrinogen-III synthase activity"/>
    <property type="evidence" value="ECO:0007669"/>
    <property type="project" value="InterPro"/>
</dbReference>
<evidence type="ECO:0000259" key="1">
    <source>
        <dbReference type="Pfam" id="PF02602"/>
    </source>
</evidence>
<keyword evidence="3" id="KW-1185">Reference proteome</keyword>
<organism evidence="2 3">
    <name type="scientific">Carpinus fangiana</name>
    <dbReference type="NCBI Taxonomy" id="176857"/>
    <lineage>
        <taxon>Eukaryota</taxon>
        <taxon>Viridiplantae</taxon>
        <taxon>Streptophyta</taxon>
        <taxon>Embryophyta</taxon>
        <taxon>Tracheophyta</taxon>
        <taxon>Spermatophyta</taxon>
        <taxon>Magnoliopsida</taxon>
        <taxon>eudicotyledons</taxon>
        <taxon>Gunneridae</taxon>
        <taxon>Pentapetalae</taxon>
        <taxon>rosids</taxon>
        <taxon>fabids</taxon>
        <taxon>Fagales</taxon>
        <taxon>Betulaceae</taxon>
        <taxon>Carpinus</taxon>
    </lineage>
</organism>
<reference evidence="2 3" key="1">
    <citation type="submission" date="2019-06" db="EMBL/GenBank/DDBJ databases">
        <title>A chromosomal-level reference genome of Carpinus fangiana (Coryloideae, Betulaceae).</title>
        <authorList>
            <person name="Yang X."/>
            <person name="Wang Z."/>
            <person name="Zhang L."/>
            <person name="Hao G."/>
            <person name="Liu J."/>
            <person name="Yang Y."/>
        </authorList>
    </citation>
    <scope>NUCLEOTIDE SEQUENCE [LARGE SCALE GENOMIC DNA]</scope>
    <source>
        <strain evidence="2">Cfa_2016G</strain>
        <tissue evidence="2">Leaf</tissue>
    </source>
</reference>
<dbReference type="InterPro" id="IPR036108">
    <property type="entry name" value="4pyrrol_syn_uPrphyn_synt_sf"/>
</dbReference>
<sequence length="294" mass="31586">MTTHNPSHPPPPTPLSQATTTNKPIVAFTTPPNYASRLSRLLTLKGYDPIWCPTLGVHATPHTLIPYLSPPNLDAYSALAFTSRAAIHSLSAAAAAFDQPLLSPHGEAFIVAALGKDSELINHDVVSKLCENAERIRLLVPPVATPSGLVELLGDGLSRRILCPVPLVVGLTEPPVVPDFLRDLEAKGWVPVRVSAYETRWAGADCARGVVERGRELGAVVFTSSAEVEGLLKSLREFGWRDWDEFVRERCPEVVVAAHGPVTAAGAERLGVKVDVVSSRFDSFEGVVDALGLR</sequence>
<dbReference type="Proteomes" id="UP000327013">
    <property type="component" value="Chromosome 8"/>
</dbReference>
<dbReference type="OrthoDB" id="259181at2759"/>
<dbReference type="GO" id="GO:0006782">
    <property type="term" value="P:protoporphyrinogen IX biosynthetic process"/>
    <property type="evidence" value="ECO:0007669"/>
    <property type="project" value="UniProtKB-UniPathway"/>
</dbReference>
<feature type="domain" description="Tetrapyrrole biosynthesis uroporphyrinogen III synthase" evidence="1">
    <location>
        <begin position="37"/>
        <end position="282"/>
    </location>
</feature>
<dbReference type="Gene3D" id="3.40.50.10090">
    <property type="match status" value="1"/>
</dbReference>
<dbReference type="AlphaFoldDB" id="A0A5N6RUT9"/>